<dbReference type="SUPFAM" id="SSF55874">
    <property type="entry name" value="ATPase domain of HSP90 chaperone/DNA topoisomerase II/histidine kinase"/>
    <property type="match status" value="1"/>
</dbReference>
<dbReference type="InterPro" id="IPR050736">
    <property type="entry name" value="Sensor_HK_Regulatory"/>
</dbReference>
<dbReference type="SUPFAM" id="SSF55785">
    <property type="entry name" value="PYP-like sensor domain (PAS domain)"/>
    <property type="match status" value="1"/>
</dbReference>
<dbReference type="PANTHER" id="PTHR43711">
    <property type="entry name" value="TWO-COMPONENT HISTIDINE KINASE"/>
    <property type="match status" value="1"/>
</dbReference>
<evidence type="ECO:0000313" key="9">
    <source>
        <dbReference type="EMBL" id="PWJ91273.1"/>
    </source>
</evidence>
<dbReference type="PANTHER" id="PTHR43711:SF26">
    <property type="entry name" value="SENSOR HISTIDINE KINASE RCSC"/>
    <property type="match status" value="1"/>
</dbReference>
<evidence type="ECO:0000256" key="5">
    <source>
        <dbReference type="ARBA" id="ARBA00022777"/>
    </source>
</evidence>
<dbReference type="PROSITE" id="PS50109">
    <property type="entry name" value="HIS_KIN"/>
    <property type="match status" value="1"/>
</dbReference>
<dbReference type="FunFam" id="3.30.565.10:FF:000006">
    <property type="entry name" value="Sensor histidine kinase WalK"/>
    <property type="match status" value="1"/>
</dbReference>
<evidence type="ECO:0000256" key="4">
    <source>
        <dbReference type="ARBA" id="ARBA00022679"/>
    </source>
</evidence>
<dbReference type="InterPro" id="IPR035965">
    <property type="entry name" value="PAS-like_dom_sf"/>
</dbReference>
<proteinExistence type="predicted"/>
<dbReference type="InterPro" id="IPR005467">
    <property type="entry name" value="His_kinase_dom"/>
</dbReference>
<evidence type="ECO:0000259" key="7">
    <source>
        <dbReference type="PROSITE" id="PS50109"/>
    </source>
</evidence>
<dbReference type="PROSITE" id="PS50112">
    <property type="entry name" value="PAS"/>
    <property type="match status" value="1"/>
</dbReference>
<evidence type="ECO:0000259" key="8">
    <source>
        <dbReference type="PROSITE" id="PS50112"/>
    </source>
</evidence>
<feature type="domain" description="PAS" evidence="8">
    <location>
        <begin position="142"/>
        <end position="198"/>
    </location>
</feature>
<dbReference type="GO" id="GO:0006355">
    <property type="term" value="P:regulation of DNA-templated transcription"/>
    <property type="evidence" value="ECO:0007669"/>
    <property type="project" value="InterPro"/>
</dbReference>
<keyword evidence="5" id="KW-0418">Kinase</keyword>
<dbReference type="InterPro" id="IPR036890">
    <property type="entry name" value="HATPase_C_sf"/>
</dbReference>
<protein>
    <recommendedName>
        <fullName evidence="2">histidine kinase</fullName>
        <ecNumber evidence="2">2.7.13.3</ecNumber>
    </recommendedName>
</protein>
<dbReference type="RefSeq" id="WP_109605094.1">
    <property type="nucleotide sequence ID" value="NZ_JAMHJO010000001.1"/>
</dbReference>
<dbReference type="Proteomes" id="UP000245921">
    <property type="component" value="Unassembled WGS sequence"/>
</dbReference>
<keyword evidence="3" id="KW-0597">Phosphoprotein</keyword>
<dbReference type="GO" id="GO:0000155">
    <property type="term" value="F:phosphorelay sensor kinase activity"/>
    <property type="evidence" value="ECO:0007669"/>
    <property type="project" value="InterPro"/>
</dbReference>
<name>A0AA45C6B7_9BACT</name>
<comment type="caution">
    <text evidence="9">The sequence shown here is derived from an EMBL/GenBank/DDBJ whole genome shotgun (WGS) entry which is preliminary data.</text>
</comment>
<dbReference type="InterPro" id="IPR003594">
    <property type="entry name" value="HATPase_dom"/>
</dbReference>
<evidence type="ECO:0000256" key="6">
    <source>
        <dbReference type="ARBA" id="ARBA00023012"/>
    </source>
</evidence>
<dbReference type="AlphaFoldDB" id="A0AA45C6B7"/>
<comment type="catalytic activity">
    <reaction evidence="1">
        <text>ATP + protein L-histidine = ADP + protein N-phospho-L-histidine.</text>
        <dbReference type="EC" id="2.7.13.3"/>
    </reaction>
</comment>
<dbReference type="EC" id="2.7.13.3" evidence="2"/>
<dbReference type="InterPro" id="IPR000014">
    <property type="entry name" value="PAS"/>
</dbReference>
<keyword evidence="4" id="KW-0808">Transferase</keyword>
<dbReference type="PRINTS" id="PR00344">
    <property type="entry name" value="BCTRLSENSOR"/>
</dbReference>
<dbReference type="InterPro" id="IPR003661">
    <property type="entry name" value="HisK_dim/P_dom"/>
</dbReference>
<feature type="domain" description="Histidine kinase" evidence="7">
    <location>
        <begin position="284"/>
        <end position="500"/>
    </location>
</feature>
<dbReference type="Gene3D" id="3.30.450.20">
    <property type="entry name" value="PAS domain"/>
    <property type="match status" value="1"/>
</dbReference>
<evidence type="ECO:0000256" key="2">
    <source>
        <dbReference type="ARBA" id="ARBA00012438"/>
    </source>
</evidence>
<dbReference type="CDD" id="cd00082">
    <property type="entry name" value="HisKA"/>
    <property type="match status" value="1"/>
</dbReference>
<keyword evidence="10" id="KW-1185">Reference proteome</keyword>
<reference evidence="9 10" key="1">
    <citation type="submission" date="2018-05" db="EMBL/GenBank/DDBJ databases">
        <title>Genomic Encyclopedia of Type Strains, Phase IV (KMG-IV): sequencing the most valuable type-strain genomes for metagenomic binning, comparative biology and taxonomic classification.</title>
        <authorList>
            <person name="Goeker M."/>
        </authorList>
    </citation>
    <scope>NUCLEOTIDE SEQUENCE [LARGE SCALE GENOMIC DNA]</scope>
    <source>
        <strain evidence="9 10">DSM 24906</strain>
    </source>
</reference>
<accession>A0AA45C6B7</accession>
<dbReference type="Pfam" id="PF02518">
    <property type="entry name" value="HATPase_c"/>
    <property type="match status" value="1"/>
</dbReference>
<dbReference type="SMART" id="SM00387">
    <property type="entry name" value="HATPase_c"/>
    <property type="match status" value="1"/>
</dbReference>
<evidence type="ECO:0000313" key="10">
    <source>
        <dbReference type="Proteomes" id="UP000245921"/>
    </source>
</evidence>
<dbReference type="SMART" id="SM00388">
    <property type="entry name" value="HisKA"/>
    <property type="match status" value="1"/>
</dbReference>
<dbReference type="Gene3D" id="3.30.565.10">
    <property type="entry name" value="Histidine kinase-like ATPase, C-terminal domain"/>
    <property type="match status" value="1"/>
</dbReference>
<keyword evidence="6" id="KW-0902">Two-component regulatory system</keyword>
<gene>
    <name evidence="9" type="ORF">C7380_11181</name>
</gene>
<dbReference type="SUPFAM" id="SSF47384">
    <property type="entry name" value="Homodimeric domain of signal transducing histidine kinase"/>
    <property type="match status" value="1"/>
</dbReference>
<evidence type="ECO:0000256" key="3">
    <source>
        <dbReference type="ARBA" id="ARBA00022553"/>
    </source>
</evidence>
<organism evidence="9 10">
    <name type="scientific">Oceanotoga teriensis</name>
    <dbReference type="NCBI Taxonomy" id="515440"/>
    <lineage>
        <taxon>Bacteria</taxon>
        <taxon>Thermotogati</taxon>
        <taxon>Thermotogota</taxon>
        <taxon>Thermotogae</taxon>
        <taxon>Petrotogales</taxon>
        <taxon>Petrotogaceae</taxon>
        <taxon>Oceanotoga</taxon>
    </lineage>
</organism>
<dbReference type="Pfam" id="PF00989">
    <property type="entry name" value="PAS"/>
    <property type="match status" value="1"/>
</dbReference>
<dbReference type="InterPro" id="IPR013767">
    <property type="entry name" value="PAS_fold"/>
</dbReference>
<dbReference type="NCBIfam" id="TIGR00229">
    <property type="entry name" value="sensory_box"/>
    <property type="match status" value="1"/>
</dbReference>
<dbReference type="InterPro" id="IPR036097">
    <property type="entry name" value="HisK_dim/P_sf"/>
</dbReference>
<dbReference type="Gene3D" id="1.10.287.130">
    <property type="match status" value="1"/>
</dbReference>
<dbReference type="SMART" id="SM00091">
    <property type="entry name" value="PAS"/>
    <property type="match status" value="1"/>
</dbReference>
<dbReference type="InterPro" id="IPR004358">
    <property type="entry name" value="Sig_transdc_His_kin-like_C"/>
</dbReference>
<dbReference type="EMBL" id="QGGI01000011">
    <property type="protein sequence ID" value="PWJ91273.1"/>
    <property type="molecule type" value="Genomic_DNA"/>
</dbReference>
<evidence type="ECO:0000256" key="1">
    <source>
        <dbReference type="ARBA" id="ARBA00000085"/>
    </source>
</evidence>
<dbReference type="CDD" id="cd00130">
    <property type="entry name" value="PAS"/>
    <property type="match status" value="1"/>
</dbReference>
<dbReference type="Pfam" id="PF00512">
    <property type="entry name" value="HisKA"/>
    <property type="match status" value="1"/>
</dbReference>
<sequence length="500" mass="58277">MKKNLVEKINFILNELKKFNYITDKSSLLKKSFKILSEEFEKSDYGLVFEIIEGKYKILDNIGPQSKKIEVIKNMAENNNKTVYINIIVNNKNIGGIAFCISEESKKVFNDYDIELLNLFKTSLEILLEKSKNEKIKHYEYMDEKLKHILYSISNDFNITVENTGKILEVSKSCKLHLGYDRKEMIGQNLLDFVSEKDFEISKKIFFSIDKNRISRNFSFRNRLISKDNYEIWLAWNWFNDLDQNKIYMVAININKEMEIYENIAKTKKLSEETLKAKMGFLSVVSHEIKTPLTGIIGALDIVKETELDEKQKKFIDIAYNSSEYLLEQVSNILLTSKIEGEYTKLNLEFHELNKIIEESFEKFDSKTYEKNISLKLDLKNTENIKIRIDKPKLIIILNNIIDNAIKFTPEGSIKILTSKNEDSYTIEIIDTGIGIPDKYKSLIFDKFYQVDQTDTRINKGTGLGLSIVNNYIKILNGKIKVFDNSPKGTIFKIYLNKFI</sequence>